<evidence type="ECO:0000256" key="3">
    <source>
        <dbReference type="ARBA" id="ARBA00022691"/>
    </source>
</evidence>
<evidence type="ECO:0000313" key="8">
    <source>
        <dbReference type="EMBL" id="OLU38584.1"/>
    </source>
</evidence>
<dbReference type="PANTHER" id="PTHR11135:SF1">
    <property type="entry name" value="PROTEIN YHCC"/>
    <property type="match status" value="1"/>
</dbReference>
<evidence type="ECO:0000313" key="9">
    <source>
        <dbReference type="Proteomes" id="UP000186341"/>
    </source>
</evidence>
<dbReference type="SMART" id="SM00729">
    <property type="entry name" value="Elp3"/>
    <property type="match status" value="1"/>
</dbReference>
<keyword evidence="3" id="KW-0949">S-adenosyl-L-methionine</keyword>
<dbReference type="NCBIfam" id="TIGR01212">
    <property type="entry name" value="TIGR01212 family radical SAM protein"/>
    <property type="match status" value="1"/>
</dbReference>
<reference evidence="8 9" key="1">
    <citation type="submission" date="2016-11" db="EMBL/GenBank/DDBJ databases">
        <title>Description of two novel members of the family Erysipelotrichaceae: Ileibacterium lipovorans gen. nov., sp. nov. and Dubosiella newyorkensis, gen. nov., sp. nov.</title>
        <authorList>
            <person name="Cox L.M."/>
            <person name="Sohn J."/>
            <person name="Tyrrell K.L."/>
            <person name="Citron D.M."/>
            <person name="Lawson P.A."/>
            <person name="Patel N.B."/>
            <person name="Iizumi T."/>
            <person name="Perez-Perez G.I."/>
            <person name="Goldstein E.J."/>
            <person name="Blaser M.J."/>
        </authorList>
    </citation>
    <scope>NUCLEOTIDE SEQUENCE [LARGE SCALE GENOMIC DNA]</scope>
    <source>
        <strain evidence="8 9">NYU-BL-A3</strain>
    </source>
</reference>
<dbReference type="GO" id="GO:0003824">
    <property type="term" value="F:catalytic activity"/>
    <property type="evidence" value="ECO:0007669"/>
    <property type="project" value="InterPro"/>
</dbReference>
<dbReference type="InterPro" id="IPR005911">
    <property type="entry name" value="YhcC-like"/>
</dbReference>
<gene>
    <name evidence="8" type="ORF">BO222_08155</name>
</gene>
<dbReference type="SUPFAM" id="SSF102114">
    <property type="entry name" value="Radical SAM enzymes"/>
    <property type="match status" value="1"/>
</dbReference>
<protein>
    <submittedName>
        <fullName evidence="8">TIGR01212 family radical SAM protein</fullName>
    </submittedName>
</protein>
<dbReference type="InterPro" id="IPR023404">
    <property type="entry name" value="rSAM_horseshoe"/>
</dbReference>
<keyword evidence="5" id="KW-0408">Iron</keyword>
<evidence type="ECO:0000256" key="6">
    <source>
        <dbReference type="ARBA" id="ARBA00023014"/>
    </source>
</evidence>
<keyword evidence="9" id="KW-1185">Reference proteome</keyword>
<keyword evidence="4" id="KW-0479">Metal-binding</keyword>
<sequence length="340" mass="39227">MNNSSQIKTNPYPYSSDNKRYQTMSWYLKNRYGEKCAKIPLNAGFTCPNRDGKVSFGGCTFCSAKGSGDSILSFEKPLKNQYQDNLDRIHHKWPKAKGIPYFQSFSNTYAPLEKLKEIYTPFLEDPEIFCICIATRADCLEEDFVSWISKYKKDIWIELGLQSSNDQTGKRINRGYSTKDVENALFLLKKYGVFSCIHLINSLPFEDHEMMMESARWCTVFKPDAIKIHMLHMITNTQIAKDYLNGDFKLMDQDEYCTLVCDQLEILPPEMIIERITGDGLQEDLIAPLWTTKKTSVANQVDRILFERNSWQGKYCKVDVAQEIPNNPDPSIQIGFKSKI</sequence>
<dbReference type="InterPro" id="IPR006638">
    <property type="entry name" value="Elp3/MiaA/NifB-like_rSAM"/>
</dbReference>
<dbReference type="GO" id="GO:0046872">
    <property type="term" value="F:metal ion binding"/>
    <property type="evidence" value="ECO:0007669"/>
    <property type="project" value="UniProtKB-KW"/>
</dbReference>
<keyword evidence="6" id="KW-0411">Iron-sulfur</keyword>
<dbReference type="OrthoDB" id="9801689at2"/>
<evidence type="ECO:0000256" key="1">
    <source>
        <dbReference type="ARBA" id="ARBA00001966"/>
    </source>
</evidence>
<dbReference type="AlphaFoldDB" id="A0A1U7NF33"/>
<feature type="domain" description="Elp3/MiaA/NifB-like radical SAM core" evidence="7">
    <location>
        <begin position="37"/>
        <end position="262"/>
    </location>
</feature>
<dbReference type="SFLD" id="SFLDG01091">
    <property type="entry name" value="uncharacterized_CHP01210-like"/>
    <property type="match status" value="1"/>
</dbReference>
<dbReference type="InterPro" id="IPR058240">
    <property type="entry name" value="rSAM_sf"/>
</dbReference>
<keyword evidence="2" id="KW-0004">4Fe-4S</keyword>
<evidence type="ECO:0000259" key="7">
    <source>
        <dbReference type="SMART" id="SM00729"/>
    </source>
</evidence>
<proteinExistence type="predicted"/>
<name>A0A1U7NF33_9FIRM</name>
<organism evidence="8 9">
    <name type="scientific">Ileibacterium valens</name>
    <dbReference type="NCBI Taxonomy" id="1862668"/>
    <lineage>
        <taxon>Bacteria</taxon>
        <taxon>Bacillati</taxon>
        <taxon>Bacillota</taxon>
        <taxon>Erysipelotrichia</taxon>
        <taxon>Erysipelotrichales</taxon>
        <taxon>Erysipelotrichaceae</taxon>
        <taxon>Ileibacterium</taxon>
    </lineage>
</organism>
<evidence type="ECO:0000256" key="2">
    <source>
        <dbReference type="ARBA" id="ARBA00022485"/>
    </source>
</evidence>
<dbReference type="GO" id="GO:0051539">
    <property type="term" value="F:4 iron, 4 sulfur cluster binding"/>
    <property type="evidence" value="ECO:0007669"/>
    <property type="project" value="UniProtKB-KW"/>
</dbReference>
<dbReference type="SFLD" id="SFLDG01086">
    <property type="entry name" value="elongater_protein-like"/>
    <property type="match status" value="1"/>
</dbReference>
<dbReference type="PANTHER" id="PTHR11135">
    <property type="entry name" value="HISTONE ACETYLTRANSFERASE-RELATED"/>
    <property type="match status" value="1"/>
</dbReference>
<dbReference type="InterPro" id="IPR032432">
    <property type="entry name" value="Radical_SAM_C"/>
</dbReference>
<dbReference type="InterPro" id="IPR039661">
    <property type="entry name" value="ELP3"/>
</dbReference>
<evidence type="ECO:0000256" key="5">
    <source>
        <dbReference type="ARBA" id="ARBA00023004"/>
    </source>
</evidence>
<dbReference type="EMBL" id="MPJW01000160">
    <property type="protein sequence ID" value="OLU38584.1"/>
    <property type="molecule type" value="Genomic_DNA"/>
</dbReference>
<dbReference type="Pfam" id="PF16199">
    <property type="entry name" value="Radical_SAM_C"/>
    <property type="match status" value="1"/>
</dbReference>
<dbReference type="Pfam" id="PF04055">
    <property type="entry name" value="Radical_SAM"/>
    <property type="match status" value="1"/>
</dbReference>
<dbReference type="Proteomes" id="UP000186341">
    <property type="component" value="Unassembled WGS sequence"/>
</dbReference>
<comment type="caution">
    <text evidence="8">The sequence shown here is derived from an EMBL/GenBank/DDBJ whole genome shotgun (WGS) entry which is preliminary data.</text>
</comment>
<dbReference type="GeneID" id="82203145"/>
<evidence type="ECO:0000256" key="4">
    <source>
        <dbReference type="ARBA" id="ARBA00022723"/>
    </source>
</evidence>
<accession>A0A1U7NF33</accession>
<dbReference type="Gene3D" id="3.80.30.20">
    <property type="entry name" value="tm_1862 like domain"/>
    <property type="match status" value="1"/>
</dbReference>
<dbReference type="RefSeq" id="WP_075820049.1">
    <property type="nucleotide sequence ID" value="NZ_CAOUMU010000026.1"/>
</dbReference>
<comment type="cofactor">
    <cofactor evidence="1">
        <name>[4Fe-4S] cluster</name>
        <dbReference type="ChEBI" id="CHEBI:49883"/>
    </cofactor>
</comment>
<dbReference type="SFLD" id="SFLDS00029">
    <property type="entry name" value="Radical_SAM"/>
    <property type="match status" value="1"/>
</dbReference>
<dbReference type="InterPro" id="IPR007197">
    <property type="entry name" value="rSAM"/>
</dbReference>